<protein>
    <submittedName>
        <fullName evidence="1">Uncharacterized protein</fullName>
    </submittedName>
</protein>
<dbReference type="EMBL" id="VTOU01000001">
    <property type="protein sequence ID" value="TZG29143.1"/>
    <property type="molecule type" value="Genomic_DNA"/>
</dbReference>
<accession>A0A5D9CD12</accession>
<proteinExistence type="predicted"/>
<evidence type="ECO:0000313" key="1">
    <source>
        <dbReference type="EMBL" id="TZG29143.1"/>
    </source>
</evidence>
<keyword evidence="2" id="KW-1185">Reference proteome</keyword>
<dbReference type="AlphaFoldDB" id="A0A5D9CD12"/>
<name>A0A5D9CD12_9SPHN</name>
<dbReference type="RefSeq" id="WP_149520803.1">
    <property type="nucleotide sequence ID" value="NZ_VTOU01000001.1"/>
</dbReference>
<dbReference type="Proteomes" id="UP000322077">
    <property type="component" value="Unassembled WGS sequence"/>
</dbReference>
<evidence type="ECO:0000313" key="2">
    <source>
        <dbReference type="Proteomes" id="UP000322077"/>
    </source>
</evidence>
<comment type="caution">
    <text evidence="1">The sequence shown here is derived from an EMBL/GenBank/DDBJ whole genome shotgun (WGS) entry which is preliminary data.</text>
</comment>
<sequence>MSILKSLKLATAAPALPSDTEYGFRAKLLGWLAEQKAMAEAEITGKPFTATRRVTRTNDAGEKVRVEAPRHVRKRWFTDTTGKMFMQVRYGAKPIELAKGMNAVEVQNLAALPAVIGAISDAVNAGELDTQLQAAISDRKANFKPRAKKAAA</sequence>
<organism evidence="1 2">
    <name type="scientific">Sphingomonas montanisoli</name>
    <dbReference type="NCBI Taxonomy" id="2606412"/>
    <lineage>
        <taxon>Bacteria</taxon>
        <taxon>Pseudomonadati</taxon>
        <taxon>Pseudomonadota</taxon>
        <taxon>Alphaproteobacteria</taxon>
        <taxon>Sphingomonadales</taxon>
        <taxon>Sphingomonadaceae</taxon>
        <taxon>Sphingomonas</taxon>
    </lineage>
</organism>
<gene>
    <name evidence="1" type="ORF">FYJ91_03130</name>
</gene>
<reference evidence="1 2" key="1">
    <citation type="submission" date="2019-08" db="EMBL/GenBank/DDBJ databases">
        <authorList>
            <person name="Wang G."/>
            <person name="Xu Z."/>
        </authorList>
    </citation>
    <scope>NUCLEOTIDE SEQUENCE [LARGE SCALE GENOMIC DNA]</scope>
    <source>
        <strain evidence="1 2">ZX</strain>
    </source>
</reference>